<proteinExistence type="predicted"/>
<gene>
    <name evidence="5" type="ORF">DME_LOCUS8486</name>
</gene>
<dbReference type="InterPro" id="IPR039558">
    <property type="entry name" value="TPA1/OFD1_N"/>
</dbReference>
<evidence type="ECO:0000313" key="6">
    <source>
        <dbReference type="Proteomes" id="UP000038040"/>
    </source>
</evidence>
<dbReference type="GO" id="GO:0006449">
    <property type="term" value="P:regulation of translational termination"/>
    <property type="evidence" value="ECO:0007669"/>
    <property type="project" value="TreeGrafter"/>
</dbReference>
<dbReference type="GO" id="GO:0005506">
    <property type="term" value="F:iron ion binding"/>
    <property type="evidence" value="ECO:0007669"/>
    <property type="project" value="InterPro"/>
</dbReference>
<feature type="domain" description="Prolyl 4-hydroxylase alpha subunit" evidence="4">
    <location>
        <begin position="41"/>
        <end position="212"/>
    </location>
</feature>
<dbReference type="Proteomes" id="UP000038040">
    <property type="component" value="Unplaced"/>
</dbReference>
<dbReference type="GO" id="GO:0005737">
    <property type="term" value="C:cytoplasm"/>
    <property type="evidence" value="ECO:0007669"/>
    <property type="project" value="TreeGrafter"/>
</dbReference>
<accession>A0A158Q4D1</accession>
<name>A0A158Q4D1_DRAME</name>
<dbReference type="AlphaFoldDB" id="A0A158Q4D1"/>
<dbReference type="WBParaSite" id="DME_0000460301-mRNA-1">
    <property type="protein sequence ID" value="DME_0000460301-mRNA-1"/>
    <property type="gene ID" value="DME_0000460301"/>
</dbReference>
<dbReference type="Proteomes" id="UP000274756">
    <property type="component" value="Unassembled WGS sequence"/>
</dbReference>
<reference evidence="5 7" key="2">
    <citation type="submission" date="2018-11" db="EMBL/GenBank/DDBJ databases">
        <authorList>
            <consortium name="Pathogen Informatics"/>
        </authorList>
    </citation>
    <scope>NUCLEOTIDE SEQUENCE [LARGE SCALE GENOMIC DNA]</scope>
</reference>
<organism evidence="6 8">
    <name type="scientific">Dracunculus medinensis</name>
    <name type="common">Guinea worm</name>
    <dbReference type="NCBI Taxonomy" id="318479"/>
    <lineage>
        <taxon>Eukaryota</taxon>
        <taxon>Metazoa</taxon>
        <taxon>Ecdysozoa</taxon>
        <taxon>Nematoda</taxon>
        <taxon>Chromadorea</taxon>
        <taxon>Rhabditida</taxon>
        <taxon>Spirurina</taxon>
        <taxon>Dracunculoidea</taxon>
        <taxon>Dracunculidae</taxon>
        <taxon>Dracunculus</taxon>
    </lineage>
</organism>
<reference evidence="8" key="1">
    <citation type="submission" date="2016-04" db="UniProtKB">
        <authorList>
            <consortium name="WormBaseParasite"/>
        </authorList>
    </citation>
    <scope>IDENTIFICATION</scope>
</reference>
<dbReference type="InterPro" id="IPR006620">
    <property type="entry name" value="Pro_4_hyd_alph"/>
</dbReference>
<comment type="cofactor">
    <cofactor evidence="1">
        <name>L-ascorbate</name>
        <dbReference type="ChEBI" id="CHEBI:38290"/>
    </cofactor>
</comment>
<evidence type="ECO:0000313" key="7">
    <source>
        <dbReference type="Proteomes" id="UP000274756"/>
    </source>
</evidence>
<protein>
    <submittedName>
        <fullName evidence="8">P4Hc domain-containing protein</fullName>
    </submittedName>
</protein>
<evidence type="ECO:0000259" key="4">
    <source>
        <dbReference type="SMART" id="SM00702"/>
    </source>
</evidence>
<keyword evidence="2" id="KW-0223">Dioxygenase</keyword>
<dbReference type="EMBL" id="UYYG01001169">
    <property type="protein sequence ID" value="VDN58513.1"/>
    <property type="molecule type" value="Genomic_DNA"/>
</dbReference>
<evidence type="ECO:0000313" key="8">
    <source>
        <dbReference type="WBParaSite" id="DME_0000460301-mRNA-1"/>
    </source>
</evidence>
<evidence type="ECO:0000256" key="3">
    <source>
        <dbReference type="ARBA" id="ARBA00023002"/>
    </source>
</evidence>
<dbReference type="InterPro" id="IPR051842">
    <property type="entry name" value="uS12_prolyl_hydroxylase"/>
</dbReference>
<keyword evidence="7" id="KW-1185">Reference proteome</keyword>
<dbReference type="SMART" id="SM00702">
    <property type="entry name" value="P4Hc"/>
    <property type="match status" value="1"/>
</dbReference>
<dbReference type="GO" id="GO:0031418">
    <property type="term" value="F:L-ascorbic acid binding"/>
    <property type="evidence" value="ECO:0007669"/>
    <property type="project" value="InterPro"/>
</dbReference>
<keyword evidence="3" id="KW-0560">Oxidoreductase</keyword>
<evidence type="ECO:0000256" key="1">
    <source>
        <dbReference type="ARBA" id="ARBA00001961"/>
    </source>
</evidence>
<dbReference type="Gene3D" id="2.60.120.620">
    <property type="entry name" value="q2cbj1_9rhob like domain"/>
    <property type="match status" value="1"/>
</dbReference>
<dbReference type="OrthoDB" id="430522at2759"/>
<dbReference type="GO" id="GO:0031543">
    <property type="term" value="F:peptidyl-proline dioxygenase activity"/>
    <property type="evidence" value="ECO:0007669"/>
    <property type="project" value="TreeGrafter"/>
</dbReference>
<dbReference type="PANTHER" id="PTHR12117:SF0">
    <property type="entry name" value="PROLYL 3-HYDROXYLASE OGFOD1"/>
    <property type="match status" value="1"/>
</dbReference>
<evidence type="ECO:0000256" key="2">
    <source>
        <dbReference type="ARBA" id="ARBA00022964"/>
    </source>
</evidence>
<dbReference type="Pfam" id="PF13661">
    <property type="entry name" value="2OG-FeII_Oxy_4"/>
    <property type="match status" value="1"/>
</dbReference>
<evidence type="ECO:0000313" key="5">
    <source>
        <dbReference type="EMBL" id="VDN58513.1"/>
    </source>
</evidence>
<dbReference type="PANTHER" id="PTHR12117">
    <property type="entry name" value="HISTONE ACETYLTRANSFERASE COMPLEX"/>
    <property type="match status" value="1"/>
</dbReference>
<dbReference type="STRING" id="318479.A0A158Q4D1"/>
<sequence length="236" mass="27553">MCSQLAVRSFTELEPSINPNYLSDSYAYHFQQTLKDSKPFPHFSLTNFIDNEEFVQMVRSELLNMEYSLVTTDLYSNYQTFDIESSPPPYLPSIVKLRDFFKTKVREWLSSISGVELTTRVSIVSTIYEHTQILLPHDDQLDNRAFAYVYYLTPQWKPNYGGELALFDNVNNYPRREPLSNSLALFRVSPASWHMVKEKCDFFRLSVHGWFYEPKVTSILRLPPPARNPLLNSVKV</sequence>